<evidence type="ECO:0000313" key="1">
    <source>
        <dbReference type="EMBL" id="RHN46213.1"/>
    </source>
</evidence>
<reference evidence="2" key="1">
    <citation type="journal article" date="2018" name="Nat. Plants">
        <title>Whole-genome landscape of Medicago truncatula symbiotic genes.</title>
        <authorList>
            <person name="Pecrix Y."/>
            <person name="Staton S.E."/>
            <person name="Sallet E."/>
            <person name="Lelandais-Briere C."/>
            <person name="Moreau S."/>
            <person name="Carrere S."/>
            <person name="Blein T."/>
            <person name="Jardinaud M.F."/>
            <person name="Latrasse D."/>
            <person name="Zouine M."/>
            <person name="Zahm M."/>
            <person name="Kreplak J."/>
            <person name="Mayjonade B."/>
            <person name="Satge C."/>
            <person name="Perez M."/>
            <person name="Cauet S."/>
            <person name="Marande W."/>
            <person name="Chantry-Darmon C."/>
            <person name="Lopez-Roques C."/>
            <person name="Bouchez O."/>
            <person name="Berard A."/>
            <person name="Debelle F."/>
            <person name="Munos S."/>
            <person name="Bendahmane A."/>
            <person name="Berges H."/>
            <person name="Niebel A."/>
            <person name="Buitink J."/>
            <person name="Frugier F."/>
            <person name="Benhamed M."/>
            <person name="Crespi M."/>
            <person name="Gouzy J."/>
            <person name="Gamas P."/>
        </authorList>
    </citation>
    <scope>NUCLEOTIDE SEQUENCE [LARGE SCALE GENOMIC DNA]</scope>
    <source>
        <strain evidence="2">cv. Jemalong A17</strain>
    </source>
</reference>
<dbReference type="AlphaFoldDB" id="A0A396H0H7"/>
<dbReference type="Proteomes" id="UP000265566">
    <property type="component" value="Chromosome 7"/>
</dbReference>
<accession>A0A396H0H7</accession>
<dbReference type="EMBL" id="PSQE01000007">
    <property type="protein sequence ID" value="RHN46213.1"/>
    <property type="molecule type" value="Genomic_DNA"/>
</dbReference>
<comment type="caution">
    <text evidence="1">The sequence shown here is derived from an EMBL/GenBank/DDBJ whole genome shotgun (WGS) entry which is preliminary data.</text>
</comment>
<name>A0A396H0H7_MEDTR</name>
<gene>
    <name evidence="1" type="ORF">MtrunA17_Chr7g0239751</name>
</gene>
<protein>
    <recommendedName>
        <fullName evidence="3">DUF674 family protein</fullName>
    </recommendedName>
</protein>
<dbReference type="InterPro" id="IPR007750">
    <property type="entry name" value="DUF674"/>
</dbReference>
<sequence>MLLSFLSRLFSCFIAAIMRFMTVLQLYPKEQVVSLKLLVNTDTNKVLFAEADKDFVDILCSFLTLPLGTIARLLQKESSIGPVTIGCLNSLYRSVEKMGLLTNYNSSEDYCRTLRINFDDSQPTKYFICSKYEELDYQCTYLSIGSKNNYCFYGHPLSHSVSLSSSLKDFCLGFVKFNKSFVISDNLTVLPHSMDHMIFDLSNNFGIKSTSSIKEMTVNVTKGKVLHMLIL</sequence>
<evidence type="ECO:0008006" key="3">
    <source>
        <dbReference type="Google" id="ProtNLM"/>
    </source>
</evidence>
<organism evidence="1 2">
    <name type="scientific">Medicago truncatula</name>
    <name type="common">Barrel medic</name>
    <name type="synonym">Medicago tribuloides</name>
    <dbReference type="NCBI Taxonomy" id="3880"/>
    <lineage>
        <taxon>Eukaryota</taxon>
        <taxon>Viridiplantae</taxon>
        <taxon>Streptophyta</taxon>
        <taxon>Embryophyta</taxon>
        <taxon>Tracheophyta</taxon>
        <taxon>Spermatophyta</taxon>
        <taxon>Magnoliopsida</taxon>
        <taxon>eudicotyledons</taxon>
        <taxon>Gunneridae</taxon>
        <taxon>Pentapetalae</taxon>
        <taxon>rosids</taxon>
        <taxon>fabids</taxon>
        <taxon>Fabales</taxon>
        <taxon>Fabaceae</taxon>
        <taxon>Papilionoideae</taxon>
        <taxon>50 kb inversion clade</taxon>
        <taxon>NPAAA clade</taxon>
        <taxon>Hologalegina</taxon>
        <taxon>IRL clade</taxon>
        <taxon>Trifolieae</taxon>
        <taxon>Medicago</taxon>
    </lineage>
</organism>
<dbReference type="PANTHER" id="PTHR33103">
    <property type="entry name" value="OS01G0153900 PROTEIN"/>
    <property type="match status" value="1"/>
</dbReference>
<dbReference type="Gramene" id="rna40664">
    <property type="protein sequence ID" value="RHN46213.1"/>
    <property type="gene ID" value="gene40664"/>
</dbReference>
<dbReference type="PANTHER" id="PTHR33103:SF43">
    <property type="entry name" value="DUF674 FAMILY PROTEIN"/>
    <property type="match status" value="1"/>
</dbReference>
<evidence type="ECO:0000313" key="2">
    <source>
        <dbReference type="Proteomes" id="UP000265566"/>
    </source>
</evidence>
<dbReference type="Pfam" id="PF05056">
    <property type="entry name" value="DUF674"/>
    <property type="match status" value="1"/>
</dbReference>
<proteinExistence type="predicted"/>